<keyword evidence="3" id="KW-1185">Reference proteome</keyword>
<dbReference type="RefSeq" id="WP_045582951.1">
    <property type="nucleotide sequence ID" value="NZ_CP012402.1"/>
</dbReference>
<reference evidence="3" key="1">
    <citation type="submission" date="2015-08" db="EMBL/GenBank/DDBJ databases">
        <title>Complete Genome Sequence of Azospirillum thiophilum BV-S.</title>
        <authorList>
            <person name="Fomenkov A."/>
            <person name="Vincze T."/>
            <person name="Grabovich M."/>
            <person name="Dubinina G."/>
            <person name="Orlova M."/>
            <person name="Belousova E."/>
            <person name="Roberts R.J."/>
        </authorList>
    </citation>
    <scope>NUCLEOTIDE SEQUENCE [LARGE SCALE GENOMIC DNA]</scope>
    <source>
        <strain evidence="3">BV-S</strain>
    </source>
</reference>
<feature type="signal peptide" evidence="1">
    <location>
        <begin position="1"/>
        <end position="22"/>
    </location>
</feature>
<dbReference type="InterPro" id="IPR010642">
    <property type="entry name" value="Invasion_prot_B"/>
</dbReference>
<evidence type="ECO:0000313" key="3">
    <source>
        <dbReference type="Proteomes" id="UP000069935"/>
    </source>
</evidence>
<gene>
    <name evidence="2" type="ORF">AL072_17785</name>
</gene>
<name>A0AAC8W0L7_9PROT</name>
<keyword evidence="1" id="KW-0732">Signal</keyword>
<dbReference type="Gene3D" id="2.60.40.1880">
    <property type="entry name" value="Invasion associated locus B (IalB) protein"/>
    <property type="match status" value="1"/>
</dbReference>
<evidence type="ECO:0008006" key="4">
    <source>
        <dbReference type="Google" id="ProtNLM"/>
    </source>
</evidence>
<evidence type="ECO:0000256" key="1">
    <source>
        <dbReference type="SAM" id="SignalP"/>
    </source>
</evidence>
<dbReference type="EMBL" id="CP012402">
    <property type="protein sequence ID" value="ALG72827.1"/>
    <property type="molecule type" value="Genomic_DNA"/>
</dbReference>
<feature type="chain" id="PRO_5042281535" description="Invasion protein B" evidence="1">
    <location>
        <begin position="23"/>
        <end position="167"/>
    </location>
</feature>
<reference evidence="2 3" key="2">
    <citation type="journal article" date="2016" name="Genome Announc.">
        <title>Complete Genome Sequence of a Strain of Azospirillum thiophilum Isolated from a Sulfide Spring.</title>
        <authorList>
            <person name="Fomenkov A."/>
            <person name="Vincze T."/>
            <person name="Grabovich M."/>
            <person name="Anton B.P."/>
            <person name="Dubinina G."/>
            <person name="Orlova M."/>
            <person name="Belousova E."/>
            <person name="Roberts R.J."/>
        </authorList>
    </citation>
    <scope>NUCLEOTIDE SEQUENCE [LARGE SCALE GENOMIC DNA]</scope>
    <source>
        <strain evidence="2 3">BV-S</strain>
    </source>
</reference>
<dbReference type="AlphaFoldDB" id="A0AAC8W0L7"/>
<dbReference type="Pfam" id="PF06776">
    <property type="entry name" value="IalB"/>
    <property type="match status" value="1"/>
</dbReference>
<proteinExistence type="predicted"/>
<accession>A0AAC8W0L7</accession>
<organism evidence="2 3">
    <name type="scientific">Azospirillum thiophilum</name>
    <dbReference type="NCBI Taxonomy" id="528244"/>
    <lineage>
        <taxon>Bacteria</taxon>
        <taxon>Pseudomonadati</taxon>
        <taxon>Pseudomonadota</taxon>
        <taxon>Alphaproteobacteria</taxon>
        <taxon>Rhodospirillales</taxon>
        <taxon>Azospirillaceae</taxon>
        <taxon>Azospirillum</taxon>
    </lineage>
</organism>
<dbReference type="Proteomes" id="UP000069935">
    <property type="component" value="Chromosome 2"/>
</dbReference>
<dbReference type="KEGG" id="ati:AL072_17785"/>
<protein>
    <recommendedName>
        <fullName evidence="4">Invasion protein B</fullName>
    </recommendedName>
</protein>
<evidence type="ECO:0000313" key="2">
    <source>
        <dbReference type="EMBL" id="ALG72827.1"/>
    </source>
</evidence>
<dbReference type="InterPro" id="IPR038696">
    <property type="entry name" value="IalB_sf"/>
</dbReference>
<sequence>MNILKGAGLVGLLVIAGSTAFAQGKPGAEDAASAPLWSRQCVKDADREVCYVEQYAVAMPANTILLNIRLGYFGPENRPRMIVTVPIGVLLGPGLGMSVDAGKPVTLPFESCQPGGCRAVVDMDQPTLDQIRRGARMTMRFVGADRNALDIPVSLKGVDAALKQLRK</sequence>